<dbReference type="GO" id="GO:0016491">
    <property type="term" value="F:oxidoreductase activity"/>
    <property type="evidence" value="ECO:0007669"/>
    <property type="project" value="InterPro"/>
</dbReference>
<feature type="chain" id="PRO_5026196288" evidence="5">
    <location>
        <begin position="18"/>
        <end position="335"/>
    </location>
</feature>
<evidence type="ECO:0000256" key="5">
    <source>
        <dbReference type="SAM" id="SignalP"/>
    </source>
</evidence>
<dbReference type="EMBL" id="WQLW01000010">
    <property type="protein sequence ID" value="MVO10165.1"/>
    <property type="molecule type" value="Genomic_DNA"/>
</dbReference>
<reference evidence="8" key="1">
    <citation type="submission" date="2019-05" db="EMBL/GenBank/DDBJ databases">
        <title>Flavobacterium profundi sp. nov., isolated from a deep-sea seamount.</title>
        <authorList>
            <person name="Zhang D.-C."/>
        </authorList>
    </citation>
    <scope>NUCLEOTIDE SEQUENCE [LARGE SCALE GENOMIC DNA]</scope>
    <source>
        <strain evidence="8">TP390</strain>
    </source>
</reference>
<comment type="subcellular location">
    <subcellularLocation>
        <location evidence="1">Cell envelope</location>
    </subcellularLocation>
</comment>
<dbReference type="Gene3D" id="3.40.30.10">
    <property type="entry name" value="Glutaredoxin"/>
    <property type="match status" value="1"/>
</dbReference>
<keyword evidence="2" id="KW-0201">Cytochrome c-type biogenesis</keyword>
<accession>A0A6I4ITJ8</accession>
<dbReference type="AlphaFoldDB" id="A0A6I4ITJ8"/>
<dbReference type="Pfam" id="PF00578">
    <property type="entry name" value="AhpC-TSA"/>
    <property type="match status" value="1"/>
</dbReference>
<sequence length="335" mass="37771">MKKLVILLLFAVLSIHAQDASKMVSFEGKIANRNSDSIVLASGKNFKKTLRLNKRGQFKDAFEIPSDGLFQLFDGSETTMLFLKNGYDLKLTMDAKSFDESIKYEGKGSVENNYLAKKALTDEAFEKDLDFLFTEDETAFQAGLNKKKSDDLAALEQAGVDTSLSQMLTAMIQQESMMLSQFYAQKKIAEKMNGVASPSFNFENHKGGMTKLEDFKGKYVYIDVWATWCAPCRAEIPHLKKIEEKYHNDNIVFVSISVDTQKDHDKWKKFVSEKELGGVQLFADNNWNSDFIKAYGINAIPRFILIGPDGKVIFADAPRPSSATLDSTLKEFFNK</sequence>
<evidence type="ECO:0000313" key="7">
    <source>
        <dbReference type="EMBL" id="MVO10165.1"/>
    </source>
</evidence>
<dbReference type="InterPro" id="IPR050553">
    <property type="entry name" value="Thioredoxin_ResA/DsbE_sf"/>
</dbReference>
<gene>
    <name evidence="7" type="ORF">GOQ30_13415</name>
</gene>
<dbReference type="GO" id="GO:0030313">
    <property type="term" value="C:cell envelope"/>
    <property type="evidence" value="ECO:0007669"/>
    <property type="project" value="UniProtKB-SubCell"/>
</dbReference>
<evidence type="ECO:0000256" key="4">
    <source>
        <dbReference type="ARBA" id="ARBA00023284"/>
    </source>
</evidence>
<proteinExistence type="predicted"/>
<feature type="signal peptide" evidence="5">
    <location>
        <begin position="1"/>
        <end position="17"/>
    </location>
</feature>
<protein>
    <submittedName>
        <fullName evidence="7">Redoxin domain-containing protein</fullName>
    </submittedName>
</protein>
<organism evidence="7 8">
    <name type="scientific">Flavobacterium profundi</name>
    <dbReference type="NCBI Taxonomy" id="1774945"/>
    <lineage>
        <taxon>Bacteria</taxon>
        <taxon>Pseudomonadati</taxon>
        <taxon>Bacteroidota</taxon>
        <taxon>Flavobacteriia</taxon>
        <taxon>Flavobacteriales</taxon>
        <taxon>Flavobacteriaceae</taxon>
        <taxon>Flavobacterium</taxon>
    </lineage>
</organism>
<dbReference type="PANTHER" id="PTHR42852">
    <property type="entry name" value="THIOL:DISULFIDE INTERCHANGE PROTEIN DSBE"/>
    <property type="match status" value="1"/>
</dbReference>
<evidence type="ECO:0000256" key="3">
    <source>
        <dbReference type="ARBA" id="ARBA00023157"/>
    </source>
</evidence>
<dbReference type="PROSITE" id="PS51352">
    <property type="entry name" value="THIOREDOXIN_2"/>
    <property type="match status" value="1"/>
</dbReference>
<comment type="caution">
    <text evidence="7">The sequence shown here is derived from an EMBL/GenBank/DDBJ whole genome shotgun (WGS) entry which is preliminary data.</text>
</comment>
<dbReference type="GO" id="GO:0016209">
    <property type="term" value="F:antioxidant activity"/>
    <property type="evidence" value="ECO:0007669"/>
    <property type="project" value="InterPro"/>
</dbReference>
<dbReference type="InterPro" id="IPR000866">
    <property type="entry name" value="AhpC/TSA"/>
</dbReference>
<dbReference type="OrthoDB" id="743079at2"/>
<feature type="domain" description="Thioredoxin" evidence="6">
    <location>
        <begin position="191"/>
        <end position="335"/>
    </location>
</feature>
<dbReference type="Proteomes" id="UP000431264">
    <property type="component" value="Unassembled WGS sequence"/>
</dbReference>
<evidence type="ECO:0000256" key="1">
    <source>
        <dbReference type="ARBA" id="ARBA00004196"/>
    </source>
</evidence>
<dbReference type="GO" id="GO:0017004">
    <property type="term" value="P:cytochrome complex assembly"/>
    <property type="evidence" value="ECO:0007669"/>
    <property type="project" value="UniProtKB-KW"/>
</dbReference>
<dbReference type="InterPro" id="IPR013766">
    <property type="entry name" value="Thioredoxin_domain"/>
</dbReference>
<keyword evidence="5" id="KW-0732">Signal</keyword>
<dbReference type="CDD" id="cd02966">
    <property type="entry name" value="TlpA_like_family"/>
    <property type="match status" value="1"/>
</dbReference>
<evidence type="ECO:0000259" key="6">
    <source>
        <dbReference type="PROSITE" id="PS51352"/>
    </source>
</evidence>
<name>A0A6I4ITJ8_9FLAO</name>
<keyword evidence="4" id="KW-0676">Redox-active center</keyword>
<evidence type="ECO:0000256" key="2">
    <source>
        <dbReference type="ARBA" id="ARBA00022748"/>
    </source>
</evidence>
<dbReference type="RefSeq" id="WP_140998592.1">
    <property type="nucleotide sequence ID" value="NZ_VDCZ01000010.1"/>
</dbReference>
<keyword evidence="3" id="KW-1015">Disulfide bond</keyword>
<keyword evidence="8" id="KW-1185">Reference proteome</keyword>
<dbReference type="SUPFAM" id="SSF52833">
    <property type="entry name" value="Thioredoxin-like"/>
    <property type="match status" value="1"/>
</dbReference>
<evidence type="ECO:0000313" key="8">
    <source>
        <dbReference type="Proteomes" id="UP000431264"/>
    </source>
</evidence>
<dbReference type="InterPro" id="IPR036249">
    <property type="entry name" value="Thioredoxin-like_sf"/>
</dbReference>
<dbReference type="PANTHER" id="PTHR42852:SF6">
    <property type="entry name" value="THIOL:DISULFIDE INTERCHANGE PROTEIN DSBE"/>
    <property type="match status" value="1"/>
</dbReference>